<comment type="caution">
    <text evidence="1">The sequence shown here is derived from an EMBL/GenBank/DDBJ whole genome shotgun (WGS) entry which is preliminary data.</text>
</comment>
<dbReference type="InterPro" id="IPR053212">
    <property type="entry name" value="DHP_3-monooxygenase"/>
</dbReference>
<dbReference type="PANTHER" id="PTHR47469:SF2">
    <property type="entry name" value="OS06G0597600 PROTEIN"/>
    <property type="match status" value="1"/>
</dbReference>
<dbReference type="STRING" id="542762.A0A4S4EMR9"/>
<accession>A0A4S4EMR9</accession>
<dbReference type="InterPro" id="IPR036188">
    <property type="entry name" value="FAD/NAD-bd_sf"/>
</dbReference>
<name>A0A4S4EMR9_CAMSN</name>
<evidence type="ECO:0000313" key="1">
    <source>
        <dbReference type="EMBL" id="THG17959.1"/>
    </source>
</evidence>
<dbReference type="EMBL" id="SDRB02003302">
    <property type="protein sequence ID" value="THG17959.1"/>
    <property type="molecule type" value="Genomic_DNA"/>
</dbReference>
<protein>
    <submittedName>
        <fullName evidence="1">Uncharacterized protein</fullName>
    </submittedName>
</protein>
<proteinExistence type="predicted"/>
<reference evidence="1 2" key="1">
    <citation type="journal article" date="2018" name="Proc. Natl. Acad. Sci. U.S.A.">
        <title>Draft genome sequence of Camellia sinensis var. sinensis provides insights into the evolution of the tea genome and tea quality.</title>
        <authorList>
            <person name="Wei C."/>
            <person name="Yang H."/>
            <person name="Wang S."/>
            <person name="Zhao J."/>
            <person name="Liu C."/>
            <person name="Gao L."/>
            <person name="Xia E."/>
            <person name="Lu Y."/>
            <person name="Tai Y."/>
            <person name="She G."/>
            <person name="Sun J."/>
            <person name="Cao H."/>
            <person name="Tong W."/>
            <person name="Gao Q."/>
            <person name="Li Y."/>
            <person name="Deng W."/>
            <person name="Jiang X."/>
            <person name="Wang W."/>
            <person name="Chen Q."/>
            <person name="Zhang S."/>
            <person name="Li H."/>
            <person name="Wu J."/>
            <person name="Wang P."/>
            <person name="Li P."/>
            <person name="Shi C."/>
            <person name="Zheng F."/>
            <person name="Jian J."/>
            <person name="Huang B."/>
            <person name="Shan D."/>
            <person name="Shi M."/>
            <person name="Fang C."/>
            <person name="Yue Y."/>
            <person name="Li F."/>
            <person name="Li D."/>
            <person name="Wei S."/>
            <person name="Han B."/>
            <person name="Jiang C."/>
            <person name="Yin Y."/>
            <person name="Xia T."/>
            <person name="Zhang Z."/>
            <person name="Bennetzen J.L."/>
            <person name="Zhao S."/>
            <person name="Wan X."/>
        </authorList>
    </citation>
    <scope>NUCLEOTIDE SEQUENCE [LARGE SCALE GENOMIC DNA]</scope>
    <source>
        <strain evidence="2">cv. Shuchazao</strain>
        <tissue evidence="1">Leaf</tissue>
    </source>
</reference>
<dbReference type="SUPFAM" id="SSF51905">
    <property type="entry name" value="FAD/NAD(P)-binding domain"/>
    <property type="match status" value="1"/>
</dbReference>
<dbReference type="PRINTS" id="PR00420">
    <property type="entry name" value="RNGMNOXGNASE"/>
</dbReference>
<dbReference type="SUPFAM" id="SSF54373">
    <property type="entry name" value="FAD-linked reductases, C-terminal domain"/>
    <property type="match status" value="1"/>
</dbReference>
<dbReference type="Proteomes" id="UP000306102">
    <property type="component" value="Unassembled WGS sequence"/>
</dbReference>
<dbReference type="AlphaFoldDB" id="A0A4S4EMR9"/>
<gene>
    <name evidence="1" type="ORF">TEA_021224</name>
</gene>
<keyword evidence="2" id="KW-1185">Reference proteome</keyword>
<sequence length="441" mass="49343">MSDGGRKKGKAVVVGGSIAGVASAHALIRAGWEVVVVEKSIAPPTRSPTGAGLSLDTVSQKIVNSWLRQPHLLQTSTLPLSIDLFLFILQATPVTYRPCGMPQNEATDGEKNIRWTLARDENLNFIAAHWADLHSLLYDALPPDIFLWGHLYLSFCISNDESNVKVKTKILQTGEIIEIVGDFLIAADGCLSSIRRSFLPEFKLRYSGYCAWRGVLNFSDNEHSEAMIGIREAYPDLGKCLYLNLGYRTHTVLFELLHKKINWIWYVNQPEPELERNSVTTKVSSNMIKEMYEEAEKVWVPEMVKLMKETKEPFINVIYDCDPLEQIVWDNVVLVGDAAHPITPHSSRSTNMAILDAAVLGKCLEKQVAENLHSALGEFQSIRLPVVSKQVLHSRYVGRIKQGLVLSDRNPFDPMIAKPEECQILLQRSVPFLGDAPSILP</sequence>
<organism evidence="1 2">
    <name type="scientific">Camellia sinensis var. sinensis</name>
    <name type="common">China tea</name>
    <dbReference type="NCBI Taxonomy" id="542762"/>
    <lineage>
        <taxon>Eukaryota</taxon>
        <taxon>Viridiplantae</taxon>
        <taxon>Streptophyta</taxon>
        <taxon>Embryophyta</taxon>
        <taxon>Tracheophyta</taxon>
        <taxon>Spermatophyta</taxon>
        <taxon>Magnoliopsida</taxon>
        <taxon>eudicotyledons</taxon>
        <taxon>Gunneridae</taxon>
        <taxon>Pentapetalae</taxon>
        <taxon>asterids</taxon>
        <taxon>Ericales</taxon>
        <taxon>Theaceae</taxon>
        <taxon>Camellia</taxon>
    </lineage>
</organism>
<dbReference type="PANTHER" id="PTHR47469">
    <property type="entry name" value="MONOOXYGENASE-LIKE"/>
    <property type="match status" value="1"/>
</dbReference>
<evidence type="ECO:0000313" key="2">
    <source>
        <dbReference type="Proteomes" id="UP000306102"/>
    </source>
</evidence>
<dbReference type="Gene3D" id="3.50.50.60">
    <property type="entry name" value="FAD/NAD(P)-binding domain"/>
    <property type="match status" value="1"/>
</dbReference>